<dbReference type="Proteomes" id="UP000218288">
    <property type="component" value="Chromosome"/>
</dbReference>
<evidence type="ECO:0000313" key="2">
    <source>
        <dbReference type="Proteomes" id="UP000218288"/>
    </source>
</evidence>
<sequence>MRREQQIDECDQCVPLRGFPVAAQELGSAFLNRVLIGICADPAHNRPTLRVERQEPARAVRIDMQLVTFF</sequence>
<name>A0A160PAQ7_9HYPH</name>
<protein>
    <submittedName>
        <fullName evidence="1">Uncharacterized protein</fullName>
    </submittedName>
</protein>
<accession>A0A160PAQ7</accession>
<gene>
    <name evidence="1" type="ORF">MPPM_1224</name>
</gene>
<proteinExistence type="predicted"/>
<evidence type="ECO:0000313" key="1">
    <source>
        <dbReference type="EMBL" id="BAU89829.1"/>
    </source>
</evidence>
<reference evidence="1 2" key="1">
    <citation type="journal article" date="2016" name="Genome Announc.">
        <title>Complete Genome Sequence of Methylobacterium populi P-1M, Isolated from Pink-Pigmented Household Biofilm.</title>
        <authorList>
            <person name="Morohoshi T."/>
            <person name="Ikeda T."/>
        </authorList>
    </citation>
    <scope>NUCLEOTIDE SEQUENCE [LARGE SCALE GENOMIC DNA]</scope>
    <source>
        <strain evidence="1 2">P-1M</strain>
    </source>
</reference>
<dbReference type="EMBL" id="AP014809">
    <property type="protein sequence ID" value="BAU89829.1"/>
    <property type="molecule type" value="Genomic_DNA"/>
</dbReference>
<dbReference type="AlphaFoldDB" id="A0A160PAQ7"/>
<organism evidence="1 2">
    <name type="scientific">Methylorubrum populi</name>
    <dbReference type="NCBI Taxonomy" id="223967"/>
    <lineage>
        <taxon>Bacteria</taxon>
        <taxon>Pseudomonadati</taxon>
        <taxon>Pseudomonadota</taxon>
        <taxon>Alphaproteobacteria</taxon>
        <taxon>Hyphomicrobiales</taxon>
        <taxon>Methylobacteriaceae</taxon>
        <taxon>Methylorubrum</taxon>
    </lineage>
</organism>